<gene>
    <name evidence="2" type="ORF">V5E97_10780</name>
</gene>
<feature type="compositionally biased region" description="Low complexity" evidence="1">
    <location>
        <begin position="131"/>
        <end position="150"/>
    </location>
</feature>
<feature type="region of interest" description="Disordered" evidence="1">
    <location>
        <begin position="1"/>
        <end position="175"/>
    </location>
</feature>
<feature type="compositionally biased region" description="Low complexity" evidence="1">
    <location>
        <begin position="332"/>
        <end position="351"/>
    </location>
</feature>
<dbReference type="AlphaFoldDB" id="A0AAU7CN19"/>
<evidence type="ECO:0000256" key="1">
    <source>
        <dbReference type="SAM" id="MobiDB-lite"/>
    </source>
</evidence>
<feature type="compositionally biased region" description="Basic and acidic residues" evidence="1">
    <location>
        <begin position="318"/>
        <end position="331"/>
    </location>
</feature>
<reference evidence="2" key="1">
    <citation type="submission" date="2024-05" db="EMBL/GenBank/DDBJ databases">
        <title>Planctomycetes of the genus Singulisphaera possess chitinolytic capabilities.</title>
        <authorList>
            <person name="Ivanova A."/>
        </authorList>
    </citation>
    <scope>NUCLEOTIDE SEQUENCE</scope>
    <source>
        <strain evidence="2">Ch08T</strain>
    </source>
</reference>
<protein>
    <recommendedName>
        <fullName evidence="3">Tetratricopeptide repeat protein</fullName>
    </recommendedName>
</protein>
<feature type="region of interest" description="Disordered" evidence="1">
    <location>
        <begin position="213"/>
        <end position="235"/>
    </location>
</feature>
<accession>A0AAU7CN19</accession>
<organism evidence="2">
    <name type="scientific">Singulisphaera sp. Ch08</name>
    <dbReference type="NCBI Taxonomy" id="3120278"/>
    <lineage>
        <taxon>Bacteria</taxon>
        <taxon>Pseudomonadati</taxon>
        <taxon>Planctomycetota</taxon>
        <taxon>Planctomycetia</taxon>
        <taxon>Isosphaerales</taxon>
        <taxon>Isosphaeraceae</taxon>
        <taxon>Singulisphaera</taxon>
    </lineage>
</organism>
<proteinExistence type="predicted"/>
<evidence type="ECO:0000313" key="2">
    <source>
        <dbReference type="EMBL" id="XBH06495.1"/>
    </source>
</evidence>
<feature type="region of interest" description="Disordered" evidence="1">
    <location>
        <begin position="318"/>
        <end position="351"/>
    </location>
</feature>
<dbReference type="EMBL" id="CP155447">
    <property type="protein sequence ID" value="XBH06495.1"/>
    <property type="molecule type" value="Genomic_DNA"/>
</dbReference>
<evidence type="ECO:0008006" key="3">
    <source>
        <dbReference type="Google" id="ProtNLM"/>
    </source>
</evidence>
<dbReference type="RefSeq" id="WP_406699345.1">
    <property type="nucleotide sequence ID" value="NZ_CP155447.1"/>
</dbReference>
<name>A0AAU7CN19_9BACT</name>
<feature type="compositionally biased region" description="Low complexity" evidence="1">
    <location>
        <begin position="162"/>
        <end position="175"/>
    </location>
</feature>
<feature type="compositionally biased region" description="Pro residues" evidence="1">
    <location>
        <begin position="93"/>
        <end position="109"/>
    </location>
</feature>
<sequence>MPPLPAAGVRPMAQDESASPYDSGRDKPTVPPQSDPGARATAAPKSNAINMALLELQGDIDIPESPVPPPGPAPRASEKPREDVPSQLQPEGTPAPRPEARLAPPPPVEQPVAPGRATSPERESVAAAHESTVTAPSSGPTSGSMSSTPPIAGRLERPSQRPPNAGAPAPQPAAVSAPPLTTVLIAAAVVSLMVGFLGAWAYNRFVREDESPTEPAVASSSSATDAPAEAPPSLSTAELEPLKTRLDELGKQVNAFEKQLDEASKPPAAPDLSPIRQQIDGVAKALATIDPIAKRLDGINTRMEGLETSVNLLKGDVETLETKPAEPENREVPAPSASPNSSTPVPVPAAAAPLEPAPLTLENADAGLADNALAGGVELFKQGKYQQAYNVFEKLEKSNENDARVWYYAALSYGLASGDWGETTANMAKKGVEREKAGTPKSSEIDAIFRELDSGTGKEWLAFKRKDVAK</sequence>